<dbReference type="PANTHER" id="PTHR43179:SF7">
    <property type="entry name" value="RHAMNOSYLTRANSFERASE WBBL"/>
    <property type="match status" value="1"/>
</dbReference>
<evidence type="ECO:0000313" key="2">
    <source>
        <dbReference type="Proteomes" id="UP000244904"/>
    </source>
</evidence>
<accession>A0A2R8AU21</accession>
<dbReference type="PANTHER" id="PTHR43179">
    <property type="entry name" value="RHAMNOSYLTRANSFERASE WBBL"/>
    <property type="match status" value="1"/>
</dbReference>
<dbReference type="Gene3D" id="3.90.550.10">
    <property type="entry name" value="Spore Coat Polysaccharide Biosynthesis Protein SpsA, Chain A"/>
    <property type="match status" value="1"/>
</dbReference>
<dbReference type="Pfam" id="PF13641">
    <property type="entry name" value="Glyco_tranf_2_3"/>
    <property type="match status" value="1"/>
</dbReference>
<organism evidence="1 2">
    <name type="scientific">Pseudoprimorskyibacter insulae</name>
    <dbReference type="NCBI Taxonomy" id="1695997"/>
    <lineage>
        <taxon>Bacteria</taxon>
        <taxon>Pseudomonadati</taxon>
        <taxon>Pseudomonadota</taxon>
        <taxon>Alphaproteobacteria</taxon>
        <taxon>Rhodobacterales</taxon>
        <taxon>Paracoccaceae</taxon>
        <taxon>Pseudoprimorskyibacter</taxon>
    </lineage>
</organism>
<evidence type="ECO:0000313" key="1">
    <source>
        <dbReference type="EMBL" id="SPF79480.1"/>
    </source>
</evidence>
<dbReference type="GO" id="GO:0102096">
    <property type="term" value="F:decaprenyl-N-acetyl-alpha-D-glucosaminyl-pyrophosphate:dTDP-alpha-L-rhamnose rhamnosyltransferase activity"/>
    <property type="evidence" value="ECO:0007669"/>
    <property type="project" value="UniProtKB-EC"/>
</dbReference>
<proteinExistence type="predicted"/>
<gene>
    <name evidence="1" type="primary">wbbL</name>
    <name evidence="1" type="ORF">PRI8871_01276</name>
</gene>
<sequence>MSTVLTVILNYKTADMTLDAARAAARAMRGIDGAITIVDNDSGDGSYEKMCAAIEVCDWSEGTPIRVLDAGRNGGFGAGNNFGILAGLPDGSAPDYVYLLNSDAFPDEGAIHALRDYLDRNADASLVGSYLRYEDGTDHVSSFRFPTIWSEFVESAKTGLITRLFGRHTIWMPIPDASGPVDWLAGASMMARQSTLDEIGLFDETFFLYFEETELFYRAKQAGHLAHFVRESRVMHKSGVSTGMDVWDRVPAYWYNSRWYYFSKCRGRAYAVSATGFRLLGSLVWQLRRLIQGKPRIDPHRFFRDLVRHDLAAMVKPVPASTFPRKA</sequence>
<reference evidence="2" key="1">
    <citation type="submission" date="2018-03" db="EMBL/GenBank/DDBJ databases">
        <authorList>
            <person name="Rodrigo-Torres L."/>
            <person name="Arahal R. D."/>
            <person name="Lucena T."/>
        </authorList>
    </citation>
    <scope>NUCLEOTIDE SEQUENCE [LARGE SCALE GENOMIC DNA]</scope>
    <source>
        <strain evidence="2">CECT 8871</strain>
    </source>
</reference>
<keyword evidence="1" id="KW-0328">Glycosyltransferase</keyword>
<name>A0A2R8AU21_9RHOB</name>
<dbReference type="SUPFAM" id="SSF53448">
    <property type="entry name" value="Nucleotide-diphospho-sugar transferases"/>
    <property type="match status" value="1"/>
</dbReference>
<keyword evidence="2" id="KW-1185">Reference proteome</keyword>
<dbReference type="OrthoDB" id="9771846at2"/>
<dbReference type="RefSeq" id="WP_108885353.1">
    <property type="nucleotide sequence ID" value="NZ_OMOJ01000002.1"/>
</dbReference>
<dbReference type="Proteomes" id="UP000244904">
    <property type="component" value="Unassembled WGS sequence"/>
</dbReference>
<dbReference type="AlphaFoldDB" id="A0A2R8AU21"/>
<protein>
    <submittedName>
        <fullName evidence="1">N-acetylglucosaminyl-diphospho-decaprenol L-rhamnosyltransferase</fullName>
        <ecNumber evidence="1">2.4.1.289</ecNumber>
    </submittedName>
</protein>
<keyword evidence="1" id="KW-0808">Transferase</keyword>
<dbReference type="EC" id="2.4.1.289" evidence="1"/>
<dbReference type="EMBL" id="OMOJ01000002">
    <property type="protein sequence ID" value="SPF79480.1"/>
    <property type="molecule type" value="Genomic_DNA"/>
</dbReference>
<dbReference type="InterPro" id="IPR029044">
    <property type="entry name" value="Nucleotide-diphossugar_trans"/>
</dbReference>